<accession>A0A7C8ZTV4</accession>
<dbReference type="AlphaFoldDB" id="A0A7C8ZTV4"/>
<organism evidence="2">
    <name type="scientific">Opuntia streptacantha</name>
    <name type="common">Prickly pear cactus</name>
    <name type="synonym">Opuntia cardona</name>
    <dbReference type="NCBI Taxonomy" id="393608"/>
    <lineage>
        <taxon>Eukaryota</taxon>
        <taxon>Viridiplantae</taxon>
        <taxon>Streptophyta</taxon>
        <taxon>Embryophyta</taxon>
        <taxon>Tracheophyta</taxon>
        <taxon>Spermatophyta</taxon>
        <taxon>Magnoliopsida</taxon>
        <taxon>eudicotyledons</taxon>
        <taxon>Gunneridae</taxon>
        <taxon>Pentapetalae</taxon>
        <taxon>Caryophyllales</taxon>
        <taxon>Cactineae</taxon>
        <taxon>Cactaceae</taxon>
        <taxon>Opuntioideae</taxon>
        <taxon>Opuntia</taxon>
    </lineage>
</organism>
<evidence type="ECO:0000313" key="2">
    <source>
        <dbReference type="EMBL" id="MBA4650430.1"/>
    </source>
</evidence>
<dbReference type="EMBL" id="GISG01165216">
    <property type="protein sequence ID" value="MBA4650430.1"/>
    <property type="molecule type" value="Transcribed_RNA"/>
</dbReference>
<proteinExistence type="predicted"/>
<protein>
    <submittedName>
        <fullName evidence="2">Uncharacterized protein</fullName>
    </submittedName>
</protein>
<reference evidence="2" key="1">
    <citation type="journal article" date="2013" name="J. Plant Res.">
        <title>Effect of fungi and light on seed germination of three Opuntia species from semiarid lands of central Mexico.</title>
        <authorList>
            <person name="Delgado-Sanchez P."/>
            <person name="Jimenez-Bremont J.F."/>
            <person name="Guerrero-Gonzalez Mde L."/>
            <person name="Flores J."/>
        </authorList>
    </citation>
    <scope>NUCLEOTIDE SEQUENCE</scope>
    <source>
        <tissue evidence="2">Cladode</tissue>
    </source>
</reference>
<name>A0A7C8ZTV4_OPUST</name>
<reference evidence="2" key="2">
    <citation type="submission" date="2020-07" db="EMBL/GenBank/DDBJ databases">
        <authorList>
            <person name="Vera ALvarez R."/>
            <person name="Arias-Moreno D.M."/>
            <person name="Jimenez-Jacinto V."/>
            <person name="Jimenez-Bremont J.F."/>
            <person name="Swaminathan K."/>
            <person name="Moose S.P."/>
            <person name="Guerrero-Gonzalez M.L."/>
            <person name="Marino-Ramirez L."/>
            <person name="Landsman D."/>
            <person name="Rodriguez-Kessler M."/>
            <person name="Delgado-Sanchez P."/>
        </authorList>
    </citation>
    <scope>NUCLEOTIDE SEQUENCE</scope>
    <source>
        <tissue evidence="2">Cladode</tissue>
    </source>
</reference>
<evidence type="ECO:0000256" key="1">
    <source>
        <dbReference type="SAM" id="MobiDB-lite"/>
    </source>
</evidence>
<sequence>MALEARLGPPHRRPPRRRIPPTPILRRRRRLRDGVGGGCGGHRRASRPGGAGMSDWGESGYGDCECDSRCMYCEEQHGGERVGGGFAEPLWILLFCWGFDWLLF</sequence>
<feature type="region of interest" description="Disordered" evidence="1">
    <location>
        <begin position="1"/>
        <end position="56"/>
    </location>
</feature>
<feature type="compositionally biased region" description="Basic residues" evidence="1">
    <location>
        <begin position="9"/>
        <end position="31"/>
    </location>
</feature>